<organism evidence="2 3">
    <name type="scientific">Cellulomonas cellasea DSM 20118</name>
    <dbReference type="NCBI Taxonomy" id="1408250"/>
    <lineage>
        <taxon>Bacteria</taxon>
        <taxon>Bacillati</taxon>
        <taxon>Actinomycetota</taxon>
        <taxon>Actinomycetes</taxon>
        <taxon>Micrococcales</taxon>
        <taxon>Cellulomonadaceae</taxon>
        <taxon>Cellulomonas</taxon>
    </lineage>
</organism>
<protein>
    <submittedName>
        <fullName evidence="2">Uncharacterized protein</fullName>
    </submittedName>
</protein>
<proteinExistence type="predicted"/>
<dbReference type="Proteomes" id="UP000029833">
    <property type="component" value="Unassembled WGS sequence"/>
</dbReference>
<accession>A0A0A0B842</accession>
<comment type="caution">
    <text evidence="2">The sequence shown here is derived from an EMBL/GenBank/DDBJ whole genome shotgun (WGS) entry which is preliminary data.</text>
</comment>
<feature type="compositionally biased region" description="Basic residues" evidence="1">
    <location>
        <begin position="1"/>
        <end position="10"/>
    </location>
</feature>
<evidence type="ECO:0000313" key="2">
    <source>
        <dbReference type="EMBL" id="KGM02388.1"/>
    </source>
</evidence>
<sequence length="64" mass="6697">MHTSSPRHGRERASAFVCGFPHGRGPGDGSTHGHGLGDGRAGQTHPARRVGPRIEVVWGDPGYG</sequence>
<feature type="compositionally biased region" description="Gly residues" evidence="1">
    <location>
        <begin position="22"/>
        <end position="40"/>
    </location>
</feature>
<feature type="region of interest" description="Disordered" evidence="1">
    <location>
        <begin position="1"/>
        <end position="64"/>
    </location>
</feature>
<dbReference type="STRING" id="1408250.Q760_13980"/>
<evidence type="ECO:0000313" key="3">
    <source>
        <dbReference type="Proteomes" id="UP000029833"/>
    </source>
</evidence>
<keyword evidence="3" id="KW-1185">Reference proteome</keyword>
<dbReference type="EMBL" id="AXNT01000050">
    <property type="protein sequence ID" value="KGM02388.1"/>
    <property type="molecule type" value="Genomic_DNA"/>
</dbReference>
<name>A0A0A0B842_9CELL</name>
<dbReference type="AlphaFoldDB" id="A0A0A0B842"/>
<gene>
    <name evidence="2" type="ORF">Q760_13980</name>
</gene>
<evidence type="ECO:0000256" key="1">
    <source>
        <dbReference type="SAM" id="MobiDB-lite"/>
    </source>
</evidence>
<reference evidence="2 3" key="1">
    <citation type="submission" date="2013-10" db="EMBL/GenBank/DDBJ databases">
        <authorList>
            <person name="Wang G."/>
            <person name="Zhuang W."/>
        </authorList>
    </citation>
    <scope>NUCLEOTIDE SEQUENCE [LARGE SCALE GENOMIC DNA]</scope>
    <source>
        <strain evidence="2 3">DSM 20118</strain>
    </source>
</reference>